<name>A0A9X1QDS6_9BACT</name>
<organism evidence="2 3">
    <name type="scientific">Dyadobacter chenhuakuii</name>
    <dbReference type="NCBI Taxonomy" id="2909339"/>
    <lineage>
        <taxon>Bacteria</taxon>
        <taxon>Pseudomonadati</taxon>
        <taxon>Bacteroidota</taxon>
        <taxon>Cytophagia</taxon>
        <taxon>Cytophagales</taxon>
        <taxon>Spirosomataceae</taxon>
        <taxon>Dyadobacter</taxon>
    </lineage>
</organism>
<evidence type="ECO:0000313" key="3">
    <source>
        <dbReference type="Proteomes" id="UP001139411"/>
    </source>
</evidence>
<dbReference type="RefSeq" id="WP_235178036.1">
    <property type="nucleotide sequence ID" value="NZ_JAKFFV010000007.1"/>
</dbReference>
<keyword evidence="1" id="KW-0472">Membrane</keyword>
<feature type="transmembrane region" description="Helical" evidence="1">
    <location>
        <begin position="6"/>
        <end position="23"/>
    </location>
</feature>
<comment type="caution">
    <text evidence="2">The sequence shown here is derived from an EMBL/GenBank/DDBJ whole genome shotgun (WGS) entry which is preliminary data.</text>
</comment>
<protein>
    <submittedName>
        <fullName evidence="2">Uncharacterized protein</fullName>
    </submittedName>
</protein>
<keyword evidence="1" id="KW-1133">Transmembrane helix</keyword>
<feature type="transmembrane region" description="Helical" evidence="1">
    <location>
        <begin position="358"/>
        <end position="378"/>
    </location>
</feature>
<feature type="transmembrane region" description="Helical" evidence="1">
    <location>
        <begin position="168"/>
        <end position="193"/>
    </location>
</feature>
<evidence type="ECO:0000313" key="2">
    <source>
        <dbReference type="EMBL" id="MCF2499139.1"/>
    </source>
</evidence>
<feature type="transmembrane region" description="Helical" evidence="1">
    <location>
        <begin position="255"/>
        <end position="277"/>
    </location>
</feature>
<accession>A0A9X1QDS6</accession>
<keyword evidence="1" id="KW-0812">Transmembrane</keyword>
<dbReference type="AlphaFoldDB" id="A0A9X1QDS6"/>
<feature type="transmembrane region" description="Helical" evidence="1">
    <location>
        <begin position="289"/>
        <end position="307"/>
    </location>
</feature>
<sequence length="502" mass="57628">MSRYTNAFLIMLPIAGCILWYLLKVFQFQTSLEQYPDGMVILQLSRGWLEGRPLLFDTIYGNHALQHSYYLIPLAGIFTKPMGVYGLFMAYVCQVGFFFWKYYQSLPDFNALESRASWLTVLGYVFGPMAYFMYLDYFGWHPEQYLIPLLALLALSLGQRKWGMSLVWLSLAFLVKESAIVLICCLLLFCSVVDLVLRNPGKPVLSYLLNRRNVTITGISLTLFALGLWWLSHLNGPQTSRLAQAFAKVEFNMTFVYYVLFSGMVGLMTFGLGLIPFVPWLRTFSRKRLIIGLLAGCYLVLFVMFAVESLYYFPTIYPGISYPPRISGLWAFMFGAFLFLSHRFTLSGMLRGQNAMSWTLAGCVLQFVMAPFLVAHHFTFESRPARLSANVSYMMKTRLGLDPYPDGIANELHDLAGKLPPGSEVIVPFQHIRYFENVYPSFWDYGGKYPLHVLGKPLLYVYERDLVKSGFYRAFPGSDYRIIPNEHLLILADPGWYKLHFK</sequence>
<feature type="transmembrane region" description="Helical" evidence="1">
    <location>
        <begin position="214"/>
        <end position="232"/>
    </location>
</feature>
<dbReference type="EMBL" id="JAKFFV010000007">
    <property type="protein sequence ID" value="MCF2499139.1"/>
    <property type="molecule type" value="Genomic_DNA"/>
</dbReference>
<reference evidence="2" key="1">
    <citation type="submission" date="2022-01" db="EMBL/GenBank/DDBJ databases">
        <title>Novel species in genus Dyadobacter.</title>
        <authorList>
            <person name="Ma C."/>
        </authorList>
    </citation>
    <scope>NUCLEOTIDE SEQUENCE</scope>
    <source>
        <strain evidence="2">CY357</strain>
    </source>
</reference>
<dbReference type="Proteomes" id="UP001139411">
    <property type="component" value="Unassembled WGS sequence"/>
</dbReference>
<evidence type="ECO:0000256" key="1">
    <source>
        <dbReference type="SAM" id="Phobius"/>
    </source>
</evidence>
<feature type="transmembrane region" description="Helical" evidence="1">
    <location>
        <begin position="84"/>
        <end position="103"/>
    </location>
</feature>
<feature type="transmembrane region" description="Helical" evidence="1">
    <location>
        <begin position="327"/>
        <end position="346"/>
    </location>
</feature>
<gene>
    <name evidence="2" type="ORF">L0661_12525</name>
</gene>
<proteinExistence type="predicted"/>
<feature type="transmembrane region" description="Helical" evidence="1">
    <location>
        <begin position="115"/>
        <end position="133"/>
    </location>
</feature>